<comment type="caution">
    <text evidence="2">The sequence shown here is derived from an EMBL/GenBank/DDBJ whole genome shotgun (WGS) entry which is preliminary data.</text>
</comment>
<proteinExistence type="predicted"/>
<evidence type="ECO:0000313" key="3">
    <source>
        <dbReference type="Proteomes" id="UP000790833"/>
    </source>
</evidence>
<keyword evidence="3" id="KW-1185">Reference proteome</keyword>
<feature type="region of interest" description="Disordered" evidence="1">
    <location>
        <begin position="226"/>
        <end position="248"/>
    </location>
</feature>
<name>A0A9P7V883_9ASCO</name>
<gene>
    <name evidence="2" type="ORF">KQ657_001202</name>
</gene>
<dbReference type="GeneID" id="66114576"/>
<dbReference type="Proteomes" id="UP000790833">
    <property type="component" value="Unassembled WGS sequence"/>
</dbReference>
<dbReference type="AlphaFoldDB" id="A0A9P7V883"/>
<evidence type="ECO:0000313" key="2">
    <source>
        <dbReference type="EMBL" id="KAG7193085.1"/>
    </source>
</evidence>
<protein>
    <submittedName>
        <fullName evidence="2">Uncharacterized protein</fullName>
    </submittedName>
</protein>
<accession>A0A9P7V883</accession>
<dbReference type="EMBL" id="JAHMUF010000014">
    <property type="protein sequence ID" value="KAG7193085.1"/>
    <property type="molecule type" value="Genomic_DNA"/>
</dbReference>
<reference evidence="2" key="1">
    <citation type="submission" date="2021-03" db="EMBL/GenBank/DDBJ databases">
        <authorList>
            <person name="Palmer J.M."/>
        </authorList>
    </citation>
    <scope>NUCLEOTIDE SEQUENCE</scope>
    <source>
        <strain evidence="2">ARV_011</strain>
    </source>
</reference>
<dbReference type="RefSeq" id="XP_043048634.1">
    <property type="nucleotide sequence ID" value="XM_043192002.1"/>
</dbReference>
<sequence length="417" mass="48420">MTGVAPRKKRQLRSCVSQVRLNKRLHKNQVSAQREQEQVIQSLTDKKSILERFPLEVLHKIFVYVGVEGNNMYYMSHYFKLCLKPTLKLKLDVIQESFISDLNERVKTPTLEDRIHRLLRVYEFEHQQLGDICKNVCLNPNRDVNLVVFQEATAFGSHLRRWRYAVDSACLQYKFVTKDVIGYLATKYGYLATRENIEQEREWRSQRVEKLVKDITTTLGDPISINNTTNTTTTNTTTTNTTTTNTTTTTTTPVLAEAAGDNNLCEHLLFRHQFRKGYLPQRFWTIDTEEKLAECQQLFNMGGRYRAIDDPLKHSLNVNLQVPLLEMAKMVYANCDNRVLLVYSVLKALEVYKNGYQGGSGLFEQLLEWYCSGTDGVQSKHEIDMVWRSLMEIRNVKLTEMFMDISRTKLGFDYGVF</sequence>
<organism evidence="2 3">
    <name type="scientific">Scheffersomyces spartinae</name>
    <dbReference type="NCBI Taxonomy" id="45513"/>
    <lineage>
        <taxon>Eukaryota</taxon>
        <taxon>Fungi</taxon>
        <taxon>Dikarya</taxon>
        <taxon>Ascomycota</taxon>
        <taxon>Saccharomycotina</taxon>
        <taxon>Pichiomycetes</taxon>
        <taxon>Debaryomycetaceae</taxon>
        <taxon>Scheffersomyces</taxon>
    </lineage>
</organism>
<evidence type="ECO:0000256" key="1">
    <source>
        <dbReference type="SAM" id="MobiDB-lite"/>
    </source>
</evidence>